<evidence type="ECO:0000313" key="3">
    <source>
        <dbReference type="Proteomes" id="UP000323506"/>
    </source>
</evidence>
<reference evidence="2 3" key="1">
    <citation type="submission" date="2019-06" db="EMBL/GenBank/DDBJ databases">
        <title>WGS assembly of Gossypium darwinii.</title>
        <authorList>
            <person name="Chen Z.J."/>
            <person name="Sreedasyam A."/>
            <person name="Ando A."/>
            <person name="Song Q."/>
            <person name="De L."/>
            <person name="Hulse-Kemp A."/>
            <person name="Ding M."/>
            <person name="Ye W."/>
            <person name="Kirkbride R."/>
            <person name="Jenkins J."/>
            <person name="Plott C."/>
            <person name="Lovell J."/>
            <person name="Lin Y.-M."/>
            <person name="Vaughn R."/>
            <person name="Liu B."/>
            <person name="Li W."/>
            <person name="Simpson S."/>
            <person name="Scheffler B."/>
            <person name="Saski C."/>
            <person name="Grover C."/>
            <person name="Hu G."/>
            <person name="Conover J."/>
            <person name="Carlson J."/>
            <person name="Shu S."/>
            <person name="Boston L."/>
            <person name="Williams M."/>
            <person name="Peterson D."/>
            <person name="Mcgee K."/>
            <person name="Jones D."/>
            <person name="Wendel J."/>
            <person name="Stelly D."/>
            <person name="Grimwood J."/>
            <person name="Schmutz J."/>
        </authorList>
    </citation>
    <scope>NUCLEOTIDE SEQUENCE [LARGE SCALE GENOMIC DNA]</scope>
    <source>
        <strain evidence="2">1808015.09</strain>
    </source>
</reference>
<dbReference type="Proteomes" id="UP000323506">
    <property type="component" value="Chromosome A12"/>
</dbReference>
<dbReference type="PANTHER" id="PTHR33696">
    <property type="entry name" value="T22J18.15-RELATED"/>
    <property type="match status" value="1"/>
</dbReference>
<evidence type="ECO:0000256" key="1">
    <source>
        <dbReference type="SAM" id="MobiDB-lite"/>
    </source>
</evidence>
<protein>
    <submittedName>
        <fullName evidence="2">Uncharacterized protein</fullName>
    </submittedName>
</protein>
<name>A0A5D2E7E1_GOSDA</name>
<proteinExistence type="predicted"/>
<accession>A0A5D2E7E1</accession>
<keyword evidence="3" id="KW-1185">Reference proteome</keyword>
<dbReference type="AlphaFoldDB" id="A0A5D2E7E1"/>
<feature type="region of interest" description="Disordered" evidence="1">
    <location>
        <begin position="49"/>
        <end position="76"/>
    </location>
</feature>
<gene>
    <name evidence="2" type="ORF">ES288_A12G093400v1</name>
</gene>
<dbReference type="PANTHER" id="PTHR33696:SF20">
    <property type="entry name" value="DUF688 FAMILY PROTEIN"/>
    <property type="match status" value="1"/>
</dbReference>
<evidence type="ECO:0000313" key="2">
    <source>
        <dbReference type="EMBL" id="TYG89354.1"/>
    </source>
</evidence>
<dbReference type="EMBL" id="CM017699">
    <property type="protein sequence ID" value="TYG89354.1"/>
    <property type="molecule type" value="Genomic_DNA"/>
</dbReference>
<sequence>MQQMIDIQWGKKMSHTKVHSLGNIPFSWEEKPGVSKSSKLTRYDHRHCPIDSSKNLVHDKKVPPPPPFSKQPLPKRSASVKGCRWWPQDPFLAAYKECTKSGGNAKLTSDASRNGGSKLLRKKKISFSCKDSADVTDDNFVRCSNLPSLPKTRIRPPPEFVYPLQHFF</sequence>
<organism evidence="2 3">
    <name type="scientific">Gossypium darwinii</name>
    <name type="common">Darwin's cotton</name>
    <name type="synonym">Gossypium barbadense var. darwinii</name>
    <dbReference type="NCBI Taxonomy" id="34276"/>
    <lineage>
        <taxon>Eukaryota</taxon>
        <taxon>Viridiplantae</taxon>
        <taxon>Streptophyta</taxon>
        <taxon>Embryophyta</taxon>
        <taxon>Tracheophyta</taxon>
        <taxon>Spermatophyta</taxon>
        <taxon>Magnoliopsida</taxon>
        <taxon>eudicotyledons</taxon>
        <taxon>Gunneridae</taxon>
        <taxon>Pentapetalae</taxon>
        <taxon>rosids</taxon>
        <taxon>malvids</taxon>
        <taxon>Malvales</taxon>
        <taxon>Malvaceae</taxon>
        <taxon>Malvoideae</taxon>
        <taxon>Gossypium</taxon>
    </lineage>
</organism>